<dbReference type="InterPro" id="IPR018309">
    <property type="entry name" value="Tscrpt_reg_PadR_C"/>
</dbReference>
<dbReference type="RefSeq" id="WP_144989406.1">
    <property type="nucleotide sequence ID" value="NZ_VNJK01000001.1"/>
</dbReference>
<dbReference type="PANTHER" id="PTHR43252:SF6">
    <property type="entry name" value="NEGATIVE TRANSCRIPTION REGULATOR PADR"/>
    <property type="match status" value="1"/>
</dbReference>
<proteinExistence type="predicted"/>
<dbReference type="Pfam" id="PF10400">
    <property type="entry name" value="Vir_act_alpha_C"/>
    <property type="match status" value="1"/>
</dbReference>
<keyword evidence="4" id="KW-1185">Reference proteome</keyword>
<gene>
    <name evidence="3" type="ORF">FPZ44_08975</name>
</gene>
<dbReference type="Proteomes" id="UP000318102">
    <property type="component" value="Unassembled WGS sequence"/>
</dbReference>
<dbReference type="AlphaFoldDB" id="A0A559IZX1"/>
<dbReference type="InterPro" id="IPR036388">
    <property type="entry name" value="WH-like_DNA-bd_sf"/>
</dbReference>
<accession>A0A559IZX1</accession>
<name>A0A559IZX1_9BACL</name>
<comment type="caution">
    <text evidence="3">The sequence shown here is derived from an EMBL/GenBank/DDBJ whole genome shotgun (WGS) entry which is preliminary data.</text>
</comment>
<feature type="domain" description="Transcription regulator PadR C-terminal" evidence="2">
    <location>
        <begin position="89"/>
        <end position="160"/>
    </location>
</feature>
<dbReference type="EMBL" id="VNJK01000001">
    <property type="protein sequence ID" value="TVX93178.1"/>
    <property type="molecule type" value="Genomic_DNA"/>
</dbReference>
<evidence type="ECO:0000313" key="4">
    <source>
        <dbReference type="Proteomes" id="UP000318102"/>
    </source>
</evidence>
<dbReference type="OrthoDB" id="9783723at2"/>
<evidence type="ECO:0000259" key="1">
    <source>
        <dbReference type="Pfam" id="PF03551"/>
    </source>
</evidence>
<evidence type="ECO:0000313" key="3">
    <source>
        <dbReference type="EMBL" id="TVX93178.1"/>
    </source>
</evidence>
<reference evidence="3 4" key="1">
    <citation type="submission" date="2019-07" db="EMBL/GenBank/DDBJ databases">
        <authorList>
            <person name="Kim J."/>
        </authorList>
    </citation>
    <scope>NUCLEOTIDE SEQUENCE [LARGE SCALE GENOMIC DNA]</scope>
    <source>
        <strain evidence="3 4">N4</strain>
    </source>
</reference>
<evidence type="ECO:0000259" key="2">
    <source>
        <dbReference type="Pfam" id="PF10400"/>
    </source>
</evidence>
<sequence length="163" mass="19234">MSVKHAILGLVYSKPRHGYEIKTQFDELVYQKWQLNTGQVYTTLDRLVRDEFVETLGEDAKDRKQYQITEAGRVELRSWLLQPVERSLLRDEFFFKILCAKKIGFEAVQDMIKQQRSLVIKEILSLTQFKNSLDEQSDKDMIWLVEGGLLHLEADLRWLDIID</sequence>
<feature type="domain" description="Transcription regulator PadR N-terminal" evidence="1">
    <location>
        <begin position="7"/>
        <end position="77"/>
    </location>
</feature>
<dbReference type="PANTHER" id="PTHR43252">
    <property type="entry name" value="TRANSCRIPTIONAL REGULATOR YQJI"/>
    <property type="match status" value="1"/>
</dbReference>
<dbReference type="InterPro" id="IPR005149">
    <property type="entry name" value="Tscrpt_reg_PadR_N"/>
</dbReference>
<dbReference type="SUPFAM" id="SSF46785">
    <property type="entry name" value="Winged helix' DNA-binding domain"/>
    <property type="match status" value="1"/>
</dbReference>
<organism evidence="3 4">
    <name type="scientific">Paenibacillus agilis</name>
    <dbReference type="NCBI Taxonomy" id="3020863"/>
    <lineage>
        <taxon>Bacteria</taxon>
        <taxon>Bacillati</taxon>
        <taxon>Bacillota</taxon>
        <taxon>Bacilli</taxon>
        <taxon>Bacillales</taxon>
        <taxon>Paenibacillaceae</taxon>
        <taxon>Paenibacillus</taxon>
    </lineage>
</organism>
<dbReference type="InterPro" id="IPR036390">
    <property type="entry name" value="WH_DNA-bd_sf"/>
</dbReference>
<dbReference type="Gene3D" id="1.10.10.10">
    <property type="entry name" value="Winged helix-like DNA-binding domain superfamily/Winged helix DNA-binding domain"/>
    <property type="match status" value="1"/>
</dbReference>
<dbReference type="Pfam" id="PF03551">
    <property type="entry name" value="PadR"/>
    <property type="match status" value="1"/>
</dbReference>
<protein>
    <submittedName>
        <fullName evidence="3">PadR family transcriptional regulator</fullName>
    </submittedName>
</protein>